<feature type="domain" description="Thioesterase" evidence="3">
    <location>
        <begin position="100"/>
        <end position="171"/>
    </location>
</feature>
<comment type="caution">
    <text evidence="4">The sequence shown here is derived from an EMBL/GenBank/DDBJ whole genome shotgun (WGS) entry which is preliminary data.</text>
</comment>
<dbReference type="InterPro" id="IPR006683">
    <property type="entry name" value="Thioestr_dom"/>
</dbReference>
<organism evidence="4 5">
    <name type="scientific">Streptomyces gobitricini</name>
    <dbReference type="NCBI Taxonomy" id="68211"/>
    <lineage>
        <taxon>Bacteria</taxon>
        <taxon>Bacillati</taxon>
        <taxon>Actinomycetota</taxon>
        <taxon>Actinomycetes</taxon>
        <taxon>Kitasatosporales</taxon>
        <taxon>Streptomycetaceae</taxon>
        <taxon>Streptomyces</taxon>
    </lineage>
</organism>
<evidence type="ECO:0000313" key="5">
    <source>
        <dbReference type="Proteomes" id="UP001499942"/>
    </source>
</evidence>
<name>A0ABN3LGT1_9ACTN</name>
<evidence type="ECO:0000256" key="1">
    <source>
        <dbReference type="ARBA" id="ARBA00008324"/>
    </source>
</evidence>
<dbReference type="CDD" id="cd03443">
    <property type="entry name" value="PaaI_thioesterase"/>
    <property type="match status" value="1"/>
</dbReference>
<dbReference type="InterPro" id="IPR029069">
    <property type="entry name" value="HotDog_dom_sf"/>
</dbReference>
<dbReference type="Proteomes" id="UP001499942">
    <property type="component" value="Unassembled WGS sequence"/>
</dbReference>
<gene>
    <name evidence="4" type="ORF">GCM10010393_11790</name>
</gene>
<dbReference type="InterPro" id="IPR039298">
    <property type="entry name" value="ACOT13"/>
</dbReference>
<dbReference type="PANTHER" id="PTHR21660:SF1">
    <property type="entry name" value="ACYL-COENZYME A THIOESTERASE 13"/>
    <property type="match status" value="1"/>
</dbReference>
<comment type="similarity">
    <text evidence="1">Belongs to the thioesterase PaaI family.</text>
</comment>
<sequence length="185" mass="18826">MAVAGGGRPVGDGVAGGVGRWPVGDGVAGARMAWRWGLGAGARRQHPAMTLTLAEADKILADNFAPWVLELGLSVVEAGEAHAVLRLPWDGRLAREGGGLSGQALMAAADTATVVAVSSARGAFVPMTTVQQSTSFMRAVTGADVLVDARITKLGKRMAFAEITMTAEGAAEPAARASTVYALLG</sequence>
<proteinExistence type="inferred from homology"/>
<dbReference type="Pfam" id="PF03061">
    <property type="entry name" value="4HBT"/>
    <property type="match status" value="1"/>
</dbReference>
<accession>A0ABN3LGT1</accession>
<evidence type="ECO:0000259" key="3">
    <source>
        <dbReference type="Pfam" id="PF03061"/>
    </source>
</evidence>
<dbReference type="SUPFAM" id="SSF54637">
    <property type="entry name" value="Thioesterase/thiol ester dehydrase-isomerase"/>
    <property type="match status" value="1"/>
</dbReference>
<dbReference type="EMBL" id="BAAASR010000006">
    <property type="protein sequence ID" value="GAA2482722.1"/>
    <property type="molecule type" value="Genomic_DNA"/>
</dbReference>
<protein>
    <recommendedName>
        <fullName evidence="3">Thioesterase domain-containing protein</fullName>
    </recommendedName>
</protein>
<dbReference type="Gene3D" id="3.10.129.10">
    <property type="entry name" value="Hotdog Thioesterase"/>
    <property type="match status" value="1"/>
</dbReference>
<evidence type="ECO:0000256" key="2">
    <source>
        <dbReference type="ARBA" id="ARBA00022801"/>
    </source>
</evidence>
<reference evidence="4 5" key="1">
    <citation type="journal article" date="2019" name="Int. J. Syst. Evol. Microbiol.">
        <title>The Global Catalogue of Microorganisms (GCM) 10K type strain sequencing project: providing services to taxonomists for standard genome sequencing and annotation.</title>
        <authorList>
            <consortium name="The Broad Institute Genomics Platform"/>
            <consortium name="The Broad Institute Genome Sequencing Center for Infectious Disease"/>
            <person name="Wu L."/>
            <person name="Ma J."/>
        </authorList>
    </citation>
    <scope>NUCLEOTIDE SEQUENCE [LARGE SCALE GENOMIC DNA]</scope>
    <source>
        <strain evidence="4 5">JCM 5062</strain>
    </source>
</reference>
<keyword evidence="5" id="KW-1185">Reference proteome</keyword>
<dbReference type="PANTHER" id="PTHR21660">
    <property type="entry name" value="THIOESTERASE SUPERFAMILY MEMBER-RELATED"/>
    <property type="match status" value="1"/>
</dbReference>
<keyword evidence="2" id="KW-0378">Hydrolase</keyword>
<evidence type="ECO:0000313" key="4">
    <source>
        <dbReference type="EMBL" id="GAA2482722.1"/>
    </source>
</evidence>